<dbReference type="EMBL" id="WWBZ02000082">
    <property type="protein sequence ID" value="KAF4301285.1"/>
    <property type="molecule type" value="Genomic_DNA"/>
</dbReference>
<keyword evidence="3" id="KW-1185">Reference proteome</keyword>
<evidence type="ECO:0000256" key="1">
    <source>
        <dbReference type="SAM" id="MobiDB-lite"/>
    </source>
</evidence>
<gene>
    <name evidence="2" type="ORF">GTA08_BOTSDO10945</name>
</gene>
<evidence type="ECO:0000313" key="2">
    <source>
        <dbReference type="EMBL" id="KAF4301285.1"/>
    </source>
</evidence>
<proteinExistence type="predicted"/>
<feature type="region of interest" description="Disordered" evidence="1">
    <location>
        <begin position="1"/>
        <end position="20"/>
    </location>
</feature>
<accession>A0A8H4MXN9</accession>
<protein>
    <submittedName>
        <fullName evidence="2">Uncharacterized protein</fullName>
    </submittedName>
</protein>
<dbReference type="Proteomes" id="UP000572817">
    <property type="component" value="Unassembled WGS sequence"/>
</dbReference>
<sequence>MDHEGKKEGRAAVDQDPFPGPIDIVAGGTNGVFSEPRCAYLDTRNAKVYERVSVPSATSCLAAPVVIDIFVLERQIRLTNPAKLGNWESHEFAMGLFSTGGVSATRFSVEPDPPFRVYQSMQSRSPV</sequence>
<dbReference type="AlphaFoldDB" id="A0A8H4MXN9"/>
<evidence type="ECO:0000313" key="3">
    <source>
        <dbReference type="Proteomes" id="UP000572817"/>
    </source>
</evidence>
<organism evidence="2 3">
    <name type="scientific">Botryosphaeria dothidea</name>
    <dbReference type="NCBI Taxonomy" id="55169"/>
    <lineage>
        <taxon>Eukaryota</taxon>
        <taxon>Fungi</taxon>
        <taxon>Dikarya</taxon>
        <taxon>Ascomycota</taxon>
        <taxon>Pezizomycotina</taxon>
        <taxon>Dothideomycetes</taxon>
        <taxon>Dothideomycetes incertae sedis</taxon>
        <taxon>Botryosphaeriales</taxon>
        <taxon>Botryosphaeriaceae</taxon>
        <taxon>Botryosphaeria</taxon>
    </lineage>
</organism>
<feature type="compositionally biased region" description="Basic and acidic residues" evidence="1">
    <location>
        <begin position="1"/>
        <end position="13"/>
    </location>
</feature>
<reference evidence="2" key="1">
    <citation type="submission" date="2020-04" db="EMBL/GenBank/DDBJ databases">
        <title>Genome Assembly and Annotation of Botryosphaeria dothidea sdau 11-99, a Latent Pathogen of Apple Fruit Ring Rot in China.</title>
        <authorList>
            <person name="Yu C."/>
            <person name="Diao Y."/>
            <person name="Lu Q."/>
            <person name="Zhao J."/>
            <person name="Cui S."/>
            <person name="Peng C."/>
            <person name="He B."/>
            <person name="Liu H."/>
        </authorList>
    </citation>
    <scope>NUCLEOTIDE SEQUENCE [LARGE SCALE GENOMIC DNA]</scope>
    <source>
        <strain evidence="2">Sdau11-99</strain>
    </source>
</reference>
<name>A0A8H4MXN9_9PEZI</name>
<comment type="caution">
    <text evidence="2">The sequence shown here is derived from an EMBL/GenBank/DDBJ whole genome shotgun (WGS) entry which is preliminary data.</text>
</comment>